<evidence type="ECO:0000256" key="1">
    <source>
        <dbReference type="ARBA" id="ARBA00004613"/>
    </source>
</evidence>
<comment type="caution">
    <text evidence="6">The sequence shown here is derived from an EMBL/GenBank/DDBJ whole genome shotgun (WGS) entry which is preliminary data.</text>
</comment>
<dbReference type="EMBL" id="NEVH01009429">
    <property type="protein sequence ID" value="PNF32968.1"/>
    <property type="molecule type" value="Genomic_DNA"/>
</dbReference>
<dbReference type="InParanoid" id="A0A2J7QWK7"/>
<reference evidence="6 7" key="1">
    <citation type="submission" date="2017-12" db="EMBL/GenBank/DDBJ databases">
        <title>Hemimetabolous genomes reveal molecular basis of termite eusociality.</title>
        <authorList>
            <person name="Harrison M.C."/>
            <person name="Jongepier E."/>
            <person name="Robertson H.M."/>
            <person name="Arning N."/>
            <person name="Bitard-Feildel T."/>
            <person name="Chao H."/>
            <person name="Childers C.P."/>
            <person name="Dinh H."/>
            <person name="Doddapaneni H."/>
            <person name="Dugan S."/>
            <person name="Gowin J."/>
            <person name="Greiner C."/>
            <person name="Han Y."/>
            <person name="Hu H."/>
            <person name="Hughes D.S.T."/>
            <person name="Huylmans A.-K."/>
            <person name="Kemena C."/>
            <person name="Kremer L.P.M."/>
            <person name="Lee S.L."/>
            <person name="Lopez-Ezquerra A."/>
            <person name="Mallet L."/>
            <person name="Monroy-Kuhn J.M."/>
            <person name="Moser A."/>
            <person name="Murali S.C."/>
            <person name="Muzny D.M."/>
            <person name="Otani S."/>
            <person name="Piulachs M.-D."/>
            <person name="Poelchau M."/>
            <person name="Qu J."/>
            <person name="Schaub F."/>
            <person name="Wada-Katsumata A."/>
            <person name="Worley K.C."/>
            <person name="Xie Q."/>
            <person name="Ylla G."/>
            <person name="Poulsen M."/>
            <person name="Gibbs R.A."/>
            <person name="Schal C."/>
            <person name="Richards S."/>
            <person name="Belles X."/>
            <person name="Korb J."/>
            <person name="Bornberg-Bauer E."/>
        </authorList>
    </citation>
    <scope>NUCLEOTIDE SEQUENCE [LARGE SCALE GENOMIC DNA]</scope>
    <source>
        <tissue evidence="6">Whole body</tissue>
    </source>
</reference>
<keyword evidence="3" id="KW-0964">Secreted</keyword>
<keyword evidence="7" id="KW-1185">Reference proteome</keyword>
<evidence type="ECO:0000256" key="5">
    <source>
        <dbReference type="ARBA" id="ARBA00023180"/>
    </source>
</evidence>
<evidence type="ECO:0000256" key="4">
    <source>
        <dbReference type="ARBA" id="ARBA00022729"/>
    </source>
</evidence>
<proteinExistence type="inferred from homology"/>
<dbReference type="AlphaFoldDB" id="A0A2J7QWK7"/>
<evidence type="ECO:0000256" key="3">
    <source>
        <dbReference type="ARBA" id="ARBA00022525"/>
    </source>
</evidence>
<evidence type="ECO:0000313" key="6">
    <source>
        <dbReference type="EMBL" id="PNF32968.1"/>
    </source>
</evidence>
<protein>
    <recommendedName>
        <fullName evidence="8">Gamma-interferon-inducible lysosomal thiol reductase</fullName>
    </recommendedName>
</protein>
<gene>
    <name evidence="6" type="ORF">B7P43_G16667</name>
</gene>
<accession>A0A2J7QWK7</accession>
<organism evidence="6 7">
    <name type="scientific">Cryptotermes secundus</name>
    <dbReference type="NCBI Taxonomy" id="105785"/>
    <lineage>
        <taxon>Eukaryota</taxon>
        <taxon>Metazoa</taxon>
        <taxon>Ecdysozoa</taxon>
        <taxon>Arthropoda</taxon>
        <taxon>Hexapoda</taxon>
        <taxon>Insecta</taxon>
        <taxon>Pterygota</taxon>
        <taxon>Neoptera</taxon>
        <taxon>Polyneoptera</taxon>
        <taxon>Dictyoptera</taxon>
        <taxon>Blattodea</taxon>
        <taxon>Blattoidea</taxon>
        <taxon>Termitoidae</taxon>
        <taxon>Kalotermitidae</taxon>
        <taxon>Cryptotermitinae</taxon>
        <taxon>Cryptotermes</taxon>
    </lineage>
</organism>
<name>A0A2J7QWK7_9NEOP</name>
<dbReference type="Proteomes" id="UP000235965">
    <property type="component" value="Unassembled WGS sequence"/>
</dbReference>
<dbReference type="InterPro" id="IPR004911">
    <property type="entry name" value="Interferon-induced_GILT"/>
</dbReference>
<dbReference type="GO" id="GO:0016671">
    <property type="term" value="F:oxidoreductase activity, acting on a sulfur group of donors, disulfide as acceptor"/>
    <property type="evidence" value="ECO:0007669"/>
    <property type="project" value="InterPro"/>
</dbReference>
<evidence type="ECO:0008006" key="8">
    <source>
        <dbReference type="Google" id="ProtNLM"/>
    </source>
</evidence>
<dbReference type="GO" id="GO:0005576">
    <property type="term" value="C:extracellular region"/>
    <property type="evidence" value="ECO:0007669"/>
    <property type="project" value="UniProtKB-SubCell"/>
</dbReference>
<keyword evidence="5" id="KW-0325">Glycoprotein</keyword>
<sequence>MHRIRPAPCVLELRTSTAATRAPAVSDYCLRARYRSTGHGVALPCNGRHPDIGFPKLRRVRVLTLCRFDPSLELLGAAVNLSLYYESLCPDSMNFIKFQLYPTWLLLTGEYLAVDFVPYGKATVSKY</sequence>
<dbReference type="OrthoDB" id="958254at2759"/>
<evidence type="ECO:0000313" key="7">
    <source>
        <dbReference type="Proteomes" id="UP000235965"/>
    </source>
</evidence>
<dbReference type="PANTHER" id="PTHR13234:SF8">
    <property type="entry name" value="GAMMA-INTERFERON-INDUCIBLE LYSOSOMAL THIOL REDUCTASE"/>
    <property type="match status" value="1"/>
</dbReference>
<dbReference type="Pfam" id="PF03227">
    <property type="entry name" value="GILT"/>
    <property type="match status" value="1"/>
</dbReference>
<keyword evidence="4" id="KW-0732">Signal</keyword>
<comment type="subcellular location">
    <subcellularLocation>
        <location evidence="1">Secreted</location>
    </subcellularLocation>
</comment>
<comment type="similarity">
    <text evidence="2">Belongs to the GILT family.</text>
</comment>
<dbReference type="PANTHER" id="PTHR13234">
    <property type="entry name" value="GAMMA-INTERFERON INDUCIBLE LYSOSOMAL THIOL REDUCTASE GILT"/>
    <property type="match status" value="1"/>
</dbReference>
<evidence type="ECO:0000256" key="2">
    <source>
        <dbReference type="ARBA" id="ARBA00005679"/>
    </source>
</evidence>